<gene>
    <name evidence="2" type="ORF">BA724_04510</name>
</gene>
<accession>A0A1E7DQA6</accession>
<dbReference type="Pfam" id="PF01978">
    <property type="entry name" value="TrmB"/>
    <property type="match status" value="1"/>
</dbReference>
<dbReference type="PANTHER" id="PTHR34293">
    <property type="entry name" value="HTH-TYPE TRANSCRIPTIONAL REGULATOR TRMBL2"/>
    <property type="match status" value="1"/>
</dbReference>
<evidence type="ECO:0000313" key="2">
    <source>
        <dbReference type="EMBL" id="OES45276.1"/>
    </source>
</evidence>
<comment type="caution">
    <text evidence="2">The sequence shown here is derived from an EMBL/GenBank/DDBJ whole genome shotgun (WGS) entry which is preliminary data.</text>
</comment>
<dbReference type="OrthoDB" id="1493540at2"/>
<dbReference type="STRING" id="1714016.BA724_04510"/>
<dbReference type="Gene3D" id="1.10.10.10">
    <property type="entry name" value="Winged helix-like DNA-binding domain superfamily/Winged helix DNA-binding domain"/>
    <property type="match status" value="1"/>
</dbReference>
<dbReference type="EMBL" id="MAMP01000020">
    <property type="protein sequence ID" value="OES45276.1"/>
    <property type="molecule type" value="Genomic_DNA"/>
</dbReference>
<name>A0A1E7DQA6_9BACI</name>
<feature type="domain" description="Transcription regulator TrmB N-terminal" evidence="1">
    <location>
        <begin position="9"/>
        <end position="74"/>
    </location>
</feature>
<sequence length="257" mass="29627">MDELIQKIQSIGFNQYESKAYVTLVKIGTSTAYQVSKESGIPRARVYDVLKSLSAQGVVIQEEINDSVYYSPLPVDVFLSSIQSEWETKFSSIHESLKMLEAIQPVPDNRVASIQGQESILAFCETLLKKAKRKVIVSLWSEMYEMLEPLLKEAAHRCKMKGIVFQVINPITGLDLHRQTSFVEQIGHKKWFILSVDGSEMLYGPSVEQRDNAFYTDDPVHIYLLENYVWHDILVNRLVKEKELEKWISAERNEFFN</sequence>
<evidence type="ECO:0000259" key="1">
    <source>
        <dbReference type="Pfam" id="PF01978"/>
    </source>
</evidence>
<dbReference type="InterPro" id="IPR036388">
    <property type="entry name" value="WH-like_DNA-bd_sf"/>
</dbReference>
<dbReference type="CDD" id="cd09124">
    <property type="entry name" value="PLDc_like_TrmB_middle"/>
    <property type="match status" value="1"/>
</dbReference>
<dbReference type="InterPro" id="IPR051797">
    <property type="entry name" value="TrmB-like"/>
</dbReference>
<organism evidence="2 3">
    <name type="scientific">Domibacillus iocasae</name>
    <dbReference type="NCBI Taxonomy" id="1714016"/>
    <lineage>
        <taxon>Bacteria</taxon>
        <taxon>Bacillati</taxon>
        <taxon>Bacillota</taxon>
        <taxon>Bacilli</taxon>
        <taxon>Bacillales</taxon>
        <taxon>Bacillaceae</taxon>
        <taxon>Domibacillus</taxon>
    </lineage>
</organism>
<evidence type="ECO:0000313" key="3">
    <source>
        <dbReference type="Proteomes" id="UP000095658"/>
    </source>
</evidence>
<dbReference type="AlphaFoldDB" id="A0A1E7DQA6"/>
<dbReference type="RefSeq" id="WP_069938157.1">
    <property type="nucleotide sequence ID" value="NZ_MAMP01000020.1"/>
</dbReference>
<dbReference type="PANTHER" id="PTHR34293:SF1">
    <property type="entry name" value="HTH-TYPE TRANSCRIPTIONAL REGULATOR TRMBL2"/>
    <property type="match status" value="1"/>
</dbReference>
<reference evidence="2 3" key="1">
    <citation type="submission" date="2016-06" db="EMBL/GenBank/DDBJ databases">
        <title>Domibacillus iocasae genome sequencing.</title>
        <authorList>
            <person name="Verma A."/>
            <person name="Pal Y."/>
            <person name="Ojha A.K."/>
            <person name="Krishnamurthi S."/>
        </authorList>
    </citation>
    <scope>NUCLEOTIDE SEQUENCE [LARGE SCALE GENOMIC DNA]</scope>
    <source>
        <strain evidence="2 3">DSM 29979</strain>
    </source>
</reference>
<dbReference type="Proteomes" id="UP000095658">
    <property type="component" value="Unassembled WGS sequence"/>
</dbReference>
<dbReference type="InterPro" id="IPR036390">
    <property type="entry name" value="WH_DNA-bd_sf"/>
</dbReference>
<keyword evidence="3" id="KW-1185">Reference proteome</keyword>
<dbReference type="InterPro" id="IPR002831">
    <property type="entry name" value="Tscrpt_reg_TrmB_N"/>
</dbReference>
<proteinExistence type="predicted"/>
<protein>
    <submittedName>
        <fullName evidence="2">Transcriptional regulator</fullName>
    </submittedName>
</protein>
<dbReference type="SUPFAM" id="SSF46785">
    <property type="entry name" value="Winged helix' DNA-binding domain"/>
    <property type="match status" value="1"/>
</dbReference>